<evidence type="ECO:0000256" key="4">
    <source>
        <dbReference type="ARBA" id="ARBA00023002"/>
    </source>
</evidence>
<dbReference type="SUPFAM" id="SSF51905">
    <property type="entry name" value="FAD/NAD(P)-binding domain"/>
    <property type="match status" value="1"/>
</dbReference>
<dbReference type="GO" id="GO:0071949">
    <property type="term" value="F:FAD binding"/>
    <property type="evidence" value="ECO:0007669"/>
    <property type="project" value="InterPro"/>
</dbReference>
<evidence type="ECO:0000256" key="1">
    <source>
        <dbReference type="ARBA" id="ARBA00001974"/>
    </source>
</evidence>
<reference evidence="8 9" key="1">
    <citation type="submission" date="2019-03" db="EMBL/GenBank/DDBJ databases">
        <title>Ramlibacter sp. 18x22-1, whole genome shotgun sequence.</title>
        <authorList>
            <person name="Zhang X."/>
            <person name="Feng G."/>
            <person name="Zhu H."/>
        </authorList>
    </citation>
    <scope>NUCLEOTIDE SEQUENCE [LARGE SCALE GENOMIC DNA]</scope>
    <source>
        <strain evidence="8 9">18x22-1</strain>
    </source>
</reference>
<comment type="caution">
    <text evidence="8">The sequence shown here is derived from an EMBL/GenBank/DDBJ whole genome shotgun (WGS) entry which is preliminary data.</text>
</comment>
<evidence type="ECO:0000256" key="5">
    <source>
        <dbReference type="ARBA" id="ARBA00023033"/>
    </source>
</evidence>
<dbReference type="PANTHER" id="PTHR13789:SF318">
    <property type="entry name" value="GERANYLGERANYL DIPHOSPHATE REDUCTASE"/>
    <property type="match status" value="1"/>
</dbReference>
<dbReference type="InterPro" id="IPR050493">
    <property type="entry name" value="FAD-dep_Monooxygenase_BioMet"/>
</dbReference>
<proteinExistence type="predicted"/>
<dbReference type="Pfam" id="PF01494">
    <property type="entry name" value="FAD_binding_3"/>
    <property type="match status" value="1"/>
</dbReference>
<keyword evidence="2" id="KW-0285">Flavoprotein</keyword>
<evidence type="ECO:0000256" key="3">
    <source>
        <dbReference type="ARBA" id="ARBA00022827"/>
    </source>
</evidence>
<keyword evidence="5" id="KW-0503">Monooxygenase</keyword>
<dbReference type="PANTHER" id="PTHR13789">
    <property type="entry name" value="MONOOXYGENASE"/>
    <property type="match status" value="1"/>
</dbReference>
<keyword evidence="9" id="KW-1185">Reference proteome</keyword>
<evidence type="ECO:0000256" key="2">
    <source>
        <dbReference type="ARBA" id="ARBA00022630"/>
    </source>
</evidence>
<evidence type="ECO:0000259" key="7">
    <source>
        <dbReference type="Pfam" id="PF01494"/>
    </source>
</evidence>
<comment type="cofactor">
    <cofactor evidence="1">
        <name>FAD</name>
        <dbReference type="ChEBI" id="CHEBI:57692"/>
    </cofactor>
</comment>
<dbReference type="EMBL" id="SMLK01000008">
    <property type="protein sequence ID" value="TFY97182.1"/>
    <property type="molecule type" value="Genomic_DNA"/>
</dbReference>
<evidence type="ECO:0000313" key="8">
    <source>
        <dbReference type="EMBL" id="TFY97182.1"/>
    </source>
</evidence>
<dbReference type="OrthoDB" id="9782160at2"/>
<sequence>MSIEREGNRPMSLRIAIIGAGLGGLATALALQKSGFRPVVYERSPEFAPLGAGLTMCSNANRVLRHLGLGDMLERDGVTQAQDYRDARSGAVLRRFDRENDLKKYGAPYYKVHRGDLQMEMARLVMARDPDAVVMDSELESIAQHGTEVTLKFANGTEAAADLVIGADGIRSVVRQRLFDDSDPVFTGYVAWRALVPTEGLGEDFMVSAVTAGTDRMINRYLVRARKLINVVCFSRRSGWRSADWSTKSDLGEVFEEFGDFDQNTMETLRLIDPNGVYKWALHTRKPLQSWVSGRVVLLGDAVHPMLPFMGQGAAMAIEDGMILARCLGSIPVLDTALATYQAIRKPRAEELVERSNLMAGVFHNGPDKYTRASDYTDQPTDPSMYDATSVPLQLPN</sequence>
<evidence type="ECO:0000313" key="9">
    <source>
        <dbReference type="Proteomes" id="UP000297839"/>
    </source>
</evidence>
<keyword evidence="3" id="KW-0274">FAD</keyword>
<feature type="domain" description="FAD-binding" evidence="7">
    <location>
        <begin position="15"/>
        <end position="356"/>
    </location>
</feature>
<evidence type="ECO:0000256" key="6">
    <source>
        <dbReference type="SAM" id="MobiDB-lite"/>
    </source>
</evidence>
<keyword evidence="4" id="KW-0560">Oxidoreductase</keyword>
<feature type="region of interest" description="Disordered" evidence="6">
    <location>
        <begin position="370"/>
        <end position="397"/>
    </location>
</feature>
<dbReference type="InterPro" id="IPR036188">
    <property type="entry name" value="FAD/NAD-bd_sf"/>
</dbReference>
<dbReference type="Gene3D" id="3.50.50.60">
    <property type="entry name" value="FAD/NAD(P)-binding domain"/>
    <property type="match status" value="1"/>
</dbReference>
<protein>
    <recommendedName>
        <fullName evidence="7">FAD-binding domain-containing protein</fullName>
    </recommendedName>
</protein>
<dbReference type="PRINTS" id="PR00420">
    <property type="entry name" value="RNGMNOXGNASE"/>
</dbReference>
<gene>
    <name evidence="8" type="ORF">EZ216_19065</name>
</gene>
<dbReference type="GO" id="GO:0004497">
    <property type="term" value="F:monooxygenase activity"/>
    <property type="evidence" value="ECO:0007669"/>
    <property type="project" value="UniProtKB-KW"/>
</dbReference>
<dbReference type="Proteomes" id="UP000297839">
    <property type="component" value="Unassembled WGS sequence"/>
</dbReference>
<dbReference type="AlphaFoldDB" id="A0A4Z0BD44"/>
<dbReference type="InterPro" id="IPR002938">
    <property type="entry name" value="FAD-bd"/>
</dbReference>
<dbReference type="SUPFAM" id="SSF54373">
    <property type="entry name" value="FAD-linked reductases, C-terminal domain"/>
    <property type="match status" value="1"/>
</dbReference>
<name>A0A4Z0BD44_9BURK</name>
<organism evidence="8 9">
    <name type="scientific">Ramlibacter humi</name>
    <dbReference type="NCBI Taxonomy" id="2530451"/>
    <lineage>
        <taxon>Bacteria</taxon>
        <taxon>Pseudomonadati</taxon>
        <taxon>Pseudomonadota</taxon>
        <taxon>Betaproteobacteria</taxon>
        <taxon>Burkholderiales</taxon>
        <taxon>Comamonadaceae</taxon>
        <taxon>Ramlibacter</taxon>
    </lineage>
</organism>
<accession>A0A4Z0BD44</accession>